<reference evidence="2 3" key="1">
    <citation type="journal article" date="2023" name="IScience">
        <title>Expanded male sex-determining region conserved during the evolution of homothallism in the green alga Volvox.</title>
        <authorList>
            <person name="Yamamoto K."/>
            <person name="Matsuzaki R."/>
            <person name="Mahakham W."/>
            <person name="Heman W."/>
            <person name="Sekimoto H."/>
            <person name="Kawachi M."/>
            <person name="Minakuchi Y."/>
            <person name="Toyoda A."/>
            <person name="Nozaki H."/>
        </authorList>
    </citation>
    <scope>NUCLEOTIDE SEQUENCE [LARGE SCALE GENOMIC DNA]</scope>
    <source>
        <strain evidence="2 3">NIES-4468</strain>
    </source>
</reference>
<feature type="region of interest" description="Disordered" evidence="1">
    <location>
        <begin position="65"/>
        <end position="93"/>
    </location>
</feature>
<evidence type="ECO:0000313" key="2">
    <source>
        <dbReference type="EMBL" id="GLI68134.1"/>
    </source>
</evidence>
<comment type="caution">
    <text evidence="2">The sequence shown here is derived from an EMBL/GenBank/DDBJ whole genome shotgun (WGS) entry which is preliminary data.</text>
</comment>
<proteinExistence type="predicted"/>
<dbReference type="Proteomes" id="UP001165090">
    <property type="component" value="Unassembled WGS sequence"/>
</dbReference>
<name>A0ABQ5SFF9_9CHLO</name>
<keyword evidence="3" id="KW-1185">Reference proteome</keyword>
<protein>
    <submittedName>
        <fullName evidence="2">Uncharacterized protein</fullName>
    </submittedName>
</protein>
<accession>A0ABQ5SFF9</accession>
<organism evidence="2 3">
    <name type="scientific">Volvox africanus</name>
    <dbReference type="NCBI Taxonomy" id="51714"/>
    <lineage>
        <taxon>Eukaryota</taxon>
        <taxon>Viridiplantae</taxon>
        <taxon>Chlorophyta</taxon>
        <taxon>core chlorophytes</taxon>
        <taxon>Chlorophyceae</taxon>
        <taxon>CS clade</taxon>
        <taxon>Chlamydomonadales</taxon>
        <taxon>Volvocaceae</taxon>
        <taxon>Volvox</taxon>
    </lineage>
</organism>
<evidence type="ECO:0000313" key="3">
    <source>
        <dbReference type="Proteomes" id="UP001165090"/>
    </source>
</evidence>
<evidence type="ECO:0000256" key="1">
    <source>
        <dbReference type="SAM" id="MobiDB-lite"/>
    </source>
</evidence>
<gene>
    <name evidence="2" type="ORF">VaNZ11_012453</name>
</gene>
<dbReference type="EMBL" id="BSDZ01000079">
    <property type="protein sequence ID" value="GLI68134.1"/>
    <property type="molecule type" value="Genomic_DNA"/>
</dbReference>
<feature type="compositionally biased region" description="Polar residues" evidence="1">
    <location>
        <begin position="65"/>
        <end position="78"/>
    </location>
</feature>
<sequence length="107" mass="11722">MVSLLNNVQMKQLPSILIINTSEWHIDSSLLSNNRCKAGPNQCFRDHIAAPWHLARFASRSQLESGGCESSNAMGSPSTRHDEPQSPVEGCISSSPAWLKKFSISTP</sequence>